<dbReference type="SMART" id="SM01375">
    <property type="entry name" value="Dynein_light"/>
    <property type="match status" value="1"/>
</dbReference>
<feature type="compositionally biased region" description="Basic residues" evidence="1">
    <location>
        <begin position="1"/>
        <end position="10"/>
    </location>
</feature>
<evidence type="ECO:0000256" key="1">
    <source>
        <dbReference type="SAM" id="MobiDB-lite"/>
    </source>
</evidence>
<name>A0AAW2PM44_SESRA</name>
<dbReference type="InterPro" id="IPR001372">
    <property type="entry name" value="Dynein_light_chain_typ-1/2"/>
</dbReference>
<sequence length="331" mass="37352">MAHHTTHRRILAAPDPPTPMDPPTEGTPNPPLFRHHHRHRHRHPLKNRHLHPSQIPPHYPFYHPKHIPPLLQTLCKSQETCLQLFETHPNPQPDTHFQAKNLSFSPVLDSSCTTLTKSSSQHERNSSSIISGIVEKNQFLSRKTKVKEKDIDLKKPISSSKKDPPKGSSFEECDVKKASQLMSRSLENEEAKKGFQELGLEVMRRTSVSSIPPAVNGGRRRSFCSSQVELADFFSCTGVKVVAVDMPPFMQIHAVDCARKAHDSLEKFTSKTLAFTLKKEFDGVYGPAWHCIVGTSFGSFVTHSVGGFMYFSMDHKLYILLFKTTVQRAAE</sequence>
<dbReference type="GO" id="GO:0005868">
    <property type="term" value="C:cytoplasmic dynein complex"/>
    <property type="evidence" value="ECO:0007669"/>
    <property type="project" value="TreeGrafter"/>
</dbReference>
<organism evidence="2">
    <name type="scientific">Sesamum radiatum</name>
    <name type="common">Black benniseed</name>
    <dbReference type="NCBI Taxonomy" id="300843"/>
    <lineage>
        <taxon>Eukaryota</taxon>
        <taxon>Viridiplantae</taxon>
        <taxon>Streptophyta</taxon>
        <taxon>Embryophyta</taxon>
        <taxon>Tracheophyta</taxon>
        <taxon>Spermatophyta</taxon>
        <taxon>Magnoliopsida</taxon>
        <taxon>eudicotyledons</taxon>
        <taxon>Gunneridae</taxon>
        <taxon>Pentapetalae</taxon>
        <taxon>asterids</taxon>
        <taxon>lamiids</taxon>
        <taxon>Lamiales</taxon>
        <taxon>Pedaliaceae</taxon>
        <taxon>Sesamum</taxon>
    </lineage>
</organism>
<reference evidence="2" key="1">
    <citation type="submission" date="2020-06" db="EMBL/GenBank/DDBJ databases">
        <authorList>
            <person name="Li T."/>
            <person name="Hu X."/>
            <person name="Zhang T."/>
            <person name="Song X."/>
            <person name="Zhang H."/>
            <person name="Dai N."/>
            <person name="Sheng W."/>
            <person name="Hou X."/>
            <person name="Wei L."/>
        </authorList>
    </citation>
    <scope>NUCLEOTIDE SEQUENCE</scope>
    <source>
        <strain evidence="2">G02</strain>
        <tissue evidence="2">Leaf</tissue>
    </source>
</reference>
<gene>
    <name evidence="2" type="ORF">Sradi_4041300</name>
</gene>
<dbReference type="Gene3D" id="3.30.740.10">
    <property type="entry name" value="Protein Inhibitor Of Neuronal Nitric Oxide Synthase"/>
    <property type="match status" value="1"/>
</dbReference>
<reference evidence="2" key="2">
    <citation type="journal article" date="2024" name="Plant">
        <title>Genomic evolution and insights into agronomic trait innovations of Sesamum species.</title>
        <authorList>
            <person name="Miao H."/>
            <person name="Wang L."/>
            <person name="Qu L."/>
            <person name="Liu H."/>
            <person name="Sun Y."/>
            <person name="Le M."/>
            <person name="Wang Q."/>
            <person name="Wei S."/>
            <person name="Zheng Y."/>
            <person name="Lin W."/>
            <person name="Duan Y."/>
            <person name="Cao H."/>
            <person name="Xiong S."/>
            <person name="Wang X."/>
            <person name="Wei L."/>
            <person name="Li C."/>
            <person name="Ma Q."/>
            <person name="Ju M."/>
            <person name="Zhao R."/>
            <person name="Li G."/>
            <person name="Mu C."/>
            <person name="Tian Q."/>
            <person name="Mei H."/>
            <person name="Zhang T."/>
            <person name="Gao T."/>
            <person name="Zhang H."/>
        </authorList>
    </citation>
    <scope>NUCLEOTIDE SEQUENCE</scope>
    <source>
        <strain evidence="2">G02</strain>
    </source>
</reference>
<dbReference type="AlphaFoldDB" id="A0AAW2PM44"/>
<dbReference type="InterPro" id="IPR037177">
    <property type="entry name" value="DLC_sf"/>
</dbReference>
<dbReference type="PANTHER" id="PTHR11886">
    <property type="entry name" value="DYNEIN LIGHT CHAIN"/>
    <property type="match status" value="1"/>
</dbReference>
<comment type="caution">
    <text evidence="2">The sequence shown here is derived from an EMBL/GenBank/DDBJ whole genome shotgun (WGS) entry which is preliminary data.</text>
</comment>
<dbReference type="FunFam" id="3.30.740.10:FF:000003">
    <property type="entry name" value="Dynein light chain"/>
    <property type="match status" value="1"/>
</dbReference>
<feature type="compositionally biased region" description="Basic and acidic residues" evidence="1">
    <location>
        <begin position="151"/>
        <end position="165"/>
    </location>
</feature>
<dbReference type="EMBL" id="JACGWJ010000017">
    <property type="protein sequence ID" value="KAL0355944.1"/>
    <property type="molecule type" value="Genomic_DNA"/>
</dbReference>
<dbReference type="SUPFAM" id="SSF54648">
    <property type="entry name" value="DLC"/>
    <property type="match status" value="1"/>
</dbReference>
<proteinExistence type="predicted"/>
<dbReference type="GO" id="GO:0007017">
    <property type="term" value="P:microtubule-based process"/>
    <property type="evidence" value="ECO:0007669"/>
    <property type="project" value="InterPro"/>
</dbReference>
<protein>
    <submittedName>
        <fullName evidence="2">Dynein light chain, cytoplasmic</fullName>
    </submittedName>
</protein>
<accession>A0AAW2PM44</accession>
<evidence type="ECO:0000313" key="2">
    <source>
        <dbReference type="EMBL" id="KAL0355944.1"/>
    </source>
</evidence>
<dbReference type="GO" id="GO:0045505">
    <property type="term" value="F:dynein intermediate chain binding"/>
    <property type="evidence" value="ECO:0007669"/>
    <property type="project" value="TreeGrafter"/>
</dbReference>
<dbReference type="PANTHER" id="PTHR11886:SF80">
    <property type="entry name" value="OS01G0555600 PROTEIN"/>
    <property type="match status" value="1"/>
</dbReference>
<feature type="region of interest" description="Disordered" evidence="1">
    <location>
        <begin position="151"/>
        <end position="172"/>
    </location>
</feature>
<dbReference type="Pfam" id="PF01221">
    <property type="entry name" value="Dynein_light"/>
    <property type="match status" value="1"/>
</dbReference>
<feature type="region of interest" description="Disordered" evidence="1">
    <location>
        <begin position="1"/>
        <end position="36"/>
    </location>
</feature>